<dbReference type="Pfam" id="PF00067">
    <property type="entry name" value="p450"/>
    <property type="match status" value="1"/>
</dbReference>
<evidence type="ECO:0008006" key="10">
    <source>
        <dbReference type="Google" id="ProtNLM"/>
    </source>
</evidence>
<dbReference type="PANTHER" id="PTHR46206">
    <property type="entry name" value="CYTOCHROME P450"/>
    <property type="match status" value="1"/>
</dbReference>
<keyword evidence="3" id="KW-0349">Heme</keyword>
<evidence type="ECO:0000256" key="5">
    <source>
        <dbReference type="ARBA" id="ARBA00023002"/>
    </source>
</evidence>
<evidence type="ECO:0000256" key="1">
    <source>
        <dbReference type="ARBA" id="ARBA00001971"/>
    </source>
</evidence>
<dbReference type="InterPro" id="IPR001128">
    <property type="entry name" value="Cyt_P450"/>
</dbReference>
<reference evidence="8 9" key="1">
    <citation type="submission" date="2024-02" db="EMBL/GenBank/DDBJ databases">
        <title>De novo assembly and annotation of 12 fungi associated with fruit tree decline syndrome in Ontario, Canada.</title>
        <authorList>
            <person name="Sulman M."/>
            <person name="Ellouze W."/>
            <person name="Ilyukhin E."/>
        </authorList>
    </citation>
    <scope>NUCLEOTIDE SEQUENCE [LARGE SCALE GENOMIC DNA]</scope>
    <source>
        <strain evidence="8 9">M1-105</strain>
    </source>
</reference>
<evidence type="ECO:0000313" key="9">
    <source>
        <dbReference type="Proteomes" id="UP001521116"/>
    </source>
</evidence>
<keyword evidence="4" id="KW-0479">Metal-binding</keyword>
<evidence type="ECO:0000313" key="8">
    <source>
        <dbReference type="EMBL" id="KAL1621362.1"/>
    </source>
</evidence>
<keyword evidence="6" id="KW-0408">Iron</keyword>
<comment type="cofactor">
    <cofactor evidence="1">
        <name>heme</name>
        <dbReference type="ChEBI" id="CHEBI:30413"/>
    </cofactor>
</comment>
<dbReference type="EMBL" id="JAJVDC020000151">
    <property type="protein sequence ID" value="KAL1621362.1"/>
    <property type="molecule type" value="Genomic_DNA"/>
</dbReference>
<evidence type="ECO:0000256" key="7">
    <source>
        <dbReference type="ARBA" id="ARBA00023033"/>
    </source>
</evidence>
<dbReference type="PANTHER" id="PTHR46206:SF2">
    <property type="entry name" value="CYTOCHROME P450 MONOOXYGENASE AUSG-RELATED"/>
    <property type="match status" value="1"/>
</dbReference>
<keyword evidence="5" id="KW-0560">Oxidoreductase</keyword>
<keyword evidence="7" id="KW-0503">Monooxygenase</keyword>
<organism evidence="8 9">
    <name type="scientific">Neofusicoccum ribis</name>
    <dbReference type="NCBI Taxonomy" id="45134"/>
    <lineage>
        <taxon>Eukaryota</taxon>
        <taxon>Fungi</taxon>
        <taxon>Dikarya</taxon>
        <taxon>Ascomycota</taxon>
        <taxon>Pezizomycotina</taxon>
        <taxon>Dothideomycetes</taxon>
        <taxon>Dothideomycetes incertae sedis</taxon>
        <taxon>Botryosphaeriales</taxon>
        <taxon>Botryosphaeriaceae</taxon>
        <taxon>Neofusicoccum</taxon>
    </lineage>
</organism>
<name>A0ABR3SHW3_9PEZI</name>
<dbReference type="Proteomes" id="UP001521116">
    <property type="component" value="Unassembled WGS sequence"/>
</dbReference>
<comment type="caution">
    <text evidence="8">The sequence shown here is derived from an EMBL/GenBank/DDBJ whole genome shotgun (WGS) entry which is preliminary data.</text>
</comment>
<evidence type="ECO:0000256" key="4">
    <source>
        <dbReference type="ARBA" id="ARBA00022723"/>
    </source>
</evidence>
<dbReference type="SUPFAM" id="SSF48264">
    <property type="entry name" value="Cytochrome P450"/>
    <property type="match status" value="1"/>
</dbReference>
<gene>
    <name evidence="8" type="ORF">SLS56_009195</name>
</gene>
<dbReference type="Gene3D" id="1.10.630.10">
    <property type="entry name" value="Cytochrome P450"/>
    <property type="match status" value="1"/>
</dbReference>
<accession>A0ABR3SHW3</accession>
<proteinExistence type="inferred from homology"/>
<dbReference type="CDD" id="cd11041">
    <property type="entry name" value="CYP503A1-like"/>
    <property type="match status" value="1"/>
</dbReference>
<dbReference type="InterPro" id="IPR002401">
    <property type="entry name" value="Cyt_P450_E_grp-I"/>
</dbReference>
<sequence>MICSKGISQLSTNLQASIMSTVSFDSVRESAAFELPGNSKLVLYAAVLGLLAIILSPRPSKSDFPAVNTYPGDWSHQKAHKAYLENGQKLLEEGFEKFKGPFRVITTLGSRVILPMELSDWVKKCPDLDHQSYTAEAYFAGYPGFEGETAVADPNGILISVVKNKLSQNSQNQIFFDMISEGLQEAWTENPDWHDTNWAQDVVRFIGLMSSAVFAGPELAHNAEWQRITTTYTLSMFQAVKALRNWPAWTRPLVHWFLPECRASRQEVSSARRLLAPVLEQRARDAGKAAAEGGQPTKHEDTIAWMDEAANGRPYDPVAGQLGMAMAAIMTTSQLLQQALLDICSHPELIAVLRAEAEAAIGAHGWTTAGLFHMQRLDSCVKESQRLNSLSAVNLERKAVRDVALPDGRVLRRGTNVAVSQAMMRSPAAYADPDAYDGLRFYRLRQGGGRWASAAALVSTSVEHFVFGMGKAICPGRFFAANEVKVALAAILLKYDVRLKEGYEPRMVEYGFDVMADPAPKVEVRLRR</sequence>
<evidence type="ECO:0000256" key="6">
    <source>
        <dbReference type="ARBA" id="ARBA00023004"/>
    </source>
</evidence>
<dbReference type="InterPro" id="IPR036396">
    <property type="entry name" value="Cyt_P450_sf"/>
</dbReference>
<evidence type="ECO:0000256" key="3">
    <source>
        <dbReference type="ARBA" id="ARBA00022617"/>
    </source>
</evidence>
<dbReference type="PRINTS" id="PR00463">
    <property type="entry name" value="EP450I"/>
</dbReference>
<keyword evidence="9" id="KW-1185">Reference proteome</keyword>
<protein>
    <recommendedName>
        <fullName evidence="10">Cytochrome P450 monooxygenase</fullName>
    </recommendedName>
</protein>
<evidence type="ECO:0000256" key="2">
    <source>
        <dbReference type="ARBA" id="ARBA00010617"/>
    </source>
</evidence>
<comment type="similarity">
    <text evidence="2">Belongs to the cytochrome P450 family.</text>
</comment>